<evidence type="ECO:0000256" key="2">
    <source>
        <dbReference type="SAM" id="MobiDB-lite"/>
    </source>
</evidence>
<protein>
    <submittedName>
        <fullName evidence="3">Uncharacterized protein</fullName>
    </submittedName>
</protein>
<feature type="region of interest" description="Disordered" evidence="2">
    <location>
        <begin position="1"/>
        <end position="22"/>
    </location>
</feature>
<dbReference type="EMBL" id="CP034345">
    <property type="protein sequence ID" value="QGX94828.1"/>
    <property type="molecule type" value="Genomic_DNA"/>
</dbReference>
<gene>
    <name evidence="3" type="ORF">EI982_08505</name>
</gene>
<evidence type="ECO:0000313" key="3">
    <source>
        <dbReference type="EMBL" id="QGX94828.1"/>
    </source>
</evidence>
<dbReference type="AlphaFoldDB" id="A0A6B9F3H6"/>
<organism evidence="3 4">
    <name type="scientific">Haloplanus rallus</name>
    <dbReference type="NCBI Taxonomy" id="1816183"/>
    <lineage>
        <taxon>Archaea</taxon>
        <taxon>Methanobacteriati</taxon>
        <taxon>Methanobacteriota</taxon>
        <taxon>Stenosarchaea group</taxon>
        <taxon>Halobacteria</taxon>
        <taxon>Halobacteriales</taxon>
        <taxon>Haloferacaceae</taxon>
        <taxon>Haloplanus</taxon>
    </lineage>
</organism>
<accession>A0A6B9F3H6</accession>
<reference evidence="3 4" key="1">
    <citation type="submission" date="2018-12" db="EMBL/GenBank/DDBJ databases">
        <title>Complete genome sequence of Haloplanus rallus MBLA0036.</title>
        <authorList>
            <person name="Nam Y.-d."/>
            <person name="Kang J."/>
            <person name="Chung W.-H."/>
            <person name="Park Y.S."/>
        </authorList>
    </citation>
    <scope>NUCLEOTIDE SEQUENCE [LARGE SCALE GENOMIC DNA]</scope>
    <source>
        <strain evidence="3 4">MBLA0036</strain>
    </source>
</reference>
<proteinExistence type="predicted"/>
<sequence>MSGDSTWDPASSDGHEETRQQWTRKRTTFQRVYDVITGVTDYMDAGAIADRADCSTDGARDALTQLVEMGIIDKRGTRPVEYRRNESYFQWKRVERLADEHTYAELRERLDQLLEEDADLQRSFDVPTPDSVEVARIENGEHAAVHDRLESLSRWRTVRRDIELLQQAVSRAADRQRDGSDLDASA</sequence>
<dbReference type="InterPro" id="IPR055766">
    <property type="entry name" value="DUF7342"/>
</dbReference>
<evidence type="ECO:0000313" key="4">
    <source>
        <dbReference type="Proteomes" id="UP000428325"/>
    </source>
</evidence>
<dbReference type="OrthoDB" id="240032at2157"/>
<dbReference type="KEGG" id="hra:EI982_08505"/>
<evidence type="ECO:0000256" key="1">
    <source>
        <dbReference type="SAM" id="Coils"/>
    </source>
</evidence>
<feature type="coiled-coil region" evidence="1">
    <location>
        <begin position="96"/>
        <end position="123"/>
    </location>
</feature>
<dbReference type="Proteomes" id="UP000428325">
    <property type="component" value="Chromosome"/>
</dbReference>
<keyword evidence="4" id="KW-1185">Reference proteome</keyword>
<name>A0A6B9F3H6_9EURY</name>
<dbReference type="Pfam" id="PF24033">
    <property type="entry name" value="DUF7342"/>
    <property type="match status" value="1"/>
</dbReference>
<keyword evidence="1" id="KW-0175">Coiled coil</keyword>